<evidence type="ECO:0000256" key="3">
    <source>
        <dbReference type="SAM" id="SignalP"/>
    </source>
</evidence>
<proteinExistence type="predicted"/>
<dbReference type="Proteomes" id="UP000886998">
    <property type="component" value="Unassembled WGS sequence"/>
</dbReference>
<dbReference type="Gene3D" id="4.10.400.10">
    <property type="entry name" value="Low-density Lipoprotein Receptor"/>
    <property type="match status" value="1"/>
</dbReference>
<feature type="chain" id="PRO_5036460870" evidence="3">
    <location>
        <begin position="29"/>
        <end position="91"/>
    </location>
</feature>
<organism evidence="4 5">
    <name type="scientific">Trichonephila inaurata madagascariensis</name>
    <dbReference type="NCBI Taxonomy" id="2747483"/>
    <lineage>
        <taxon>Eukaryota</taxon>
        <taxon>Metazoa</taxon>
        <taxon>Ecdysozoa</taxon>
        <taxon>Arthropoda</taxon>
        <taxon>Chelicerata</taxon>
        <taxon>Arachnida</taxon>
        <taxon>Araneae</taxon>
        <taxon>Araneomorphae</taxon>
        <taxon>Entelegynae</taxon>
        <taxon>Araneoidea</taxon>
        <taxon>Nephilidae</taxon>
        <taxon>Trichonephila</taxon>
        <taxon>Trichonephila inaurata</taxon>
    </lineage>
</organism>
<evidence type="ECO:0000313" key="4">
    <source>
        <dbReference type="EMBL" id="GFY63406.1"/>
    </source>
</evidence>
<dbReference type="EMBL" id="BMAV01014760">
    <property type="protein sequence ID" value="GFY63406.1"/>
    <property type="molecule type" value="Genomic_DNA"/>
</dbReference>
<dbReference type="InterPro" id="IPR023415">
    <property type="entry name" value="LDLR_class-A_CS"/>
</dbReference>
<protein>
    <submittedName>
        <fullName evidence="4">Uncharacterized protein</fullName>
    </submittedName>
</protein>
<dbReference type="PROSITE" id="PS50068">
    <property type="entry name" value="LDLRA_2"/>
    <property type="match status" value="1"/>
</dbReference>
<keyword evidence="1 2" id="KW-1015">Disulfide bond</keyword>
<dbReference type="SMART" id="SM00192">
    <property type="entry name" value="LDLa"/>
    <property type="match status" value="1"/>
</dbReference>
<dbReference type="PROSITE" id="PS01209">
    <property type="entry name" value="LDLRA_1"/>
    <property type="match status" value="1"/>
</dbReference>
<dbReference type="Pfam" id="PF00057">
    <property type="entry name" value="Ldl_recept_a"/>
    <property type="match status" value="1"/>
</dbReference>
<keyword evidence="5" id="KW-1185">Reference proteome</keyword>
<keyword evidence="3" id="KW-0732">Signal</keyword>
<name>A0A8X6Y2E7_9ARAC</name>
<reference evidence="4" key="1">
    <citation type="submission" date="2020-08" db="EMBL/GenBank/DDBJ databases">
        <title>Multicomponent nature underlies the extraordinary mechanical properties of spider dragline silk.</title>
        <authorList>
            <person name="Kono N."/>
            <person name="Nakamura H."/>
            <person name="Mori M."/>
            <person name="Yoshida Y."/>
            <person name="Ohtoshi R."/>
            <person name="Malay A.D."/>
            <person name="Moran D.A.P."/>
            <person name="Tomita M."/>
            <person name="Numata K."/>
            <person name="Arakawa K."/>
        </authorList>
    </citation>
    <scope>NUCLEOTIDE SEQUENCE</scope>
</reference>
<feature type="disulfide bond" evidence="2">
    <location>
        <begin position="30"/>
        <end position="42"/>
    </location>
</feature>
<accession>A0A8X6Y2E7</accession>
<feature type="signal peptide" evidence="3">
    <location>
        <begin position="1"/>
        <end position="28"/>
    </location>
</feature>
<dbReference type="InterPro" id="IPR036055">
    <property type="entry name" value="LDL_receptor-like_sf"/>
</dbReference>
<gene>
    <name evidence="4" type="primary">AVEN_80407_1</name>
    <name evidence="4" type="ORF">TNIN_161361</name>
</gene>
<dbReference type="PANTHER" id="PTHR24652">
    <property type="entry name" value="LOW-DENSITY LIPOPROTEIN RECEPTOR CLASS A DOMAIN-CONTAINING PROTEIN 2"/>
    <property type="match status" value="1"/>
</dbReference>
<dbReference type="CDD" id="cd00112">
    <property type="entry name" value="LDLa"/>
    <property type="match status" value="1"/>
</dbReference>
<sequence length="91" mass="10173">MLKPSVQRGSAHLAFLVICILFVKSSSAHCPSHQFECGNGRCIPMTWHCDDDNDCGDNTDESSCGESPSYLRFIKNHFTLIKFVTVYILTS</sequence>
<dbReference type="OrthoDB" id="6436930at2759"/>
<evidence type="ECO:0000313" key="5">
    <source>
        <dbReference type="Proteomes" id="UP000886998"/>
    </source>
</evidence>
<comment type="caution">
    <text evidence="4">The sequence shown here is derived from an EMBL/GenBank/DDBJ whole genome shotgun (WGS) entry which is preliminary data.</text>
</comment>
<evidence type="ECO:0000256" key="1">
    <source>
        <dbReference type="ARBA" id="ARBA00023157"/>
    </source>
</evidence>
<feature type="disulfide bond" evidence="2">
    <location>
        <begin position="49"/>
        <end position="64"/>
    </location>
</feature>
<dbReference type="SUPFAM" id="SSF57424">
    <property type="entry name" value="LDL receptor-like module"/>
    <property type="match status" value="1"/>
</dbReference>
<dbReference type="InterPro" id="IPR002172">
    <property type="entry name" value="LDrepeatLR_classA_rpt"/>
</dbReference>
<evidence type="ECO:0000256" key="2">
    <source>
        <dbReference type="PROSITE-ProRule" id="PRU00124"/>
    </source>
</evidence>
<dbReference type="InterPro" id="IPR042333">
    <property type="entry name" value="LRAD2/Mig-13-like"/>
</dbReference>
<dbReference type="AlphaFoldDB" id="A0A8X6Y2E7"/>
<feature type="disulfide bond" evidence="2">
    <location>
        <begin position="37"/>
        <end position="55"/>
    </location>
</feature>
<dbReference type="FunFam" id="4.10.400.10:FF:000004">
    <property type="entry name" value="Low-density lipoprotein receptor-related protein 1"/>
    <property type="match status" value="1"/>
</dbReference>